<evidence type="ECO:0000313" key="1">
    <source>
        <dbReference type="EMBL" id="TGG39212.1"/>
    </source>
</evidence>
<accession>A0A4Z0V783</accession>
<reference evidence="1 3" key="1">
    <citation type="submission" date="2019-02" db="EMBL/GenBank/DDBJ databases">
        <title>Isolation and identification of novel species under the genus Muribaculum.</title>
        <authorList>
            <person name="Miyake S."/>
            <person name="Ding Y."/>
            <person name="Low A."/>
            <person name="Soh M."/>
            <person name="Seedorf H."/>
        </authorList>
    </citation>
    <scope>NUCLEOTIDE SEQUENCE [LARGE SCALE GENOMIC DNA]</scope>
    <source>
        <strain evidence="1 3">TLL-A3</strain>
    </source>
</reference>
<name>A0A4Z0V783_9BACT</name>
<dbReference type="Proteomes" id="UP000297635">
    <property type="component" value="Unassembled WGS sequence"/>
</dbReference>
<proteinExistence type="predicted"/>
<evidence type="ECO:0000313" key="2">
    <source>
        <dbReference type="EMBL" id="TGG40905.1"/>
    </source>
</evidence>
<dbReference type="EMBL" id="SJSA01000001">
    <property type="protein sequence ID" value="TGG39212.1"/>
    <property type="molecule type" value="Genomic_DNA"/>
</dbReference>
<comment type="caution">
    <text evidence="1">The sequence shown here is derived from an EMBL/GenBank/DDBJ whole genome shotgun (WGS) entry which is preliminary data.</text>
</comment>
<dbReference type="GeneID" id="82150042"/>
<dbReference type="EMBL" id="SJSA01000001">
    <property type="protein sequence ID" value="TGG40905.1"/>
    <property type="molecule type" value="Genomic_DNA"/>
</dbReference>
<dbReference type="RefSeq" id="WP_135469501.1">
    <property type="nucleotide sequence ID" value="NZ_SJSA01000001.1"/>
</dbReference>
<evidence type="ECO:0000313" key="3">
    <source>
        <dbReference type="Proteomes" id="UP000297635"/>
    </source>
</evidence>
<sequence>MSKQNKSTEISYKVYNTICECDDMGQALEVLTDTIVATIAGNIKGKTDQALIMGACIRRLREYKKQIQK</sequence>
<gene>
    <name evidence="1" type="ORF">EZ315_00225</name>
    <name evidence="2" type="ORF">EZ315_09600</name>
</gene>
<dbReference type="AlphaFoldDB" id="A0A4Z0V783"/>
<keyword evidence="3" id="KW-1185">Reference proteome</keyword>
<organism evidence="1 3">
    <name type="scientific">Duncaniella freteri</name>
    <dbReference type="NCBI Taxonomy" id="2530391"/>
    <lineage>
        <taxon>Bacteria</taxon>
        <taxon>Pseudomonadati</taxon>
        <taxon>Bacteroidota</taxon>
        <taxon>Bacteroidia</taxon>
        <taxon>Bacteroidales</taxon>
        <taxon>Muribaculaceae</taxon>
        <taxon>Duncaniella</taxon>
    </lineage>
</organism>
<protein>
    <submittedName>
        <fullName evidence="1">Uncharacterized protein</fullName>
    </submittedName>
</protein>